<gene>
    <name evidence="2" type="ordered locus">Cpin_2532</name>
</gene>
<sequence>MKLSSVPVLILYLLFTLSPQRVTAQTLYKPLLLKNVQHLPLPDTSHVVFVLLAFNDAAENIAVANLDVEMPVKLNVIAAAPLGKGKLIAFGSGAYLHKDLLHDANVQQLVQNMFIWAGNGRKRPKMGLYTSADSSFLQLASQRHISTYPISNAGIEKNTDIIYLETDVTDKDTLKTLETFVRNGGTLIQVSPYEQIYYKMLAAPGTIQNAGINTLLAKAGLYDINMAFYSTYQNKELILDSVPDYLHLSSMLPLLKRPSTGIVDDITDKYIVQPTVDLLFENNDINAAVLQTLKAQYKVPDTLTIPTPQNPLILSNTEEKVRYHLTRRFFGKTRSLIDDKHAVSPGARYFPGLVPDTATRITTSITVPVQVGTQGLLEPTAIYFRPHPTGLYVPPGTEVKVILQSKDKTQHLKAQIGVHNDDLADLTQLTRSAENMVRTFSLDNDTTLIYSPFGGLLQLNVSDTTTLKEITITVTGVVKAPYFKLGQTSEASWINSIRNNPAPWAELATDKIILTVPAYRIRQLDNPVKLMQFWNEVMDADADLARISRIRSHPERVVVDQDVAYGYMYTAPERIIVPDDQSCALMLDESQVRANGSWGLFHELGHRHQFWGIDFGELQEVTVNLFTMHVYNKVLHKGIYNHEEIASKEIVLKKINNYLQNNPSFEKWGQDPFLALCMYIELIQQFGWQSIEDTFTKYRAMPKEQYPQSQEDKRNLWFLTICDVTKTNLTQFFDIWKVPVSDHVKEKVSTYPSWLPDELKHYDTQKAPVH</sequence>
<dbReference type="InterPro" id="IPR042279">
    <property type="entry name" value="Pep_M60_3"/>
</dbReference>
<dbReference type="Gene3D" id="3.40.390.80">
    <property type="entry name" value="Peptidase M60, enhancin-like domain 2"/>
    <property type="match status" value="1"/>
</dbReference>
<dbReference type="Pfam" id="PF13402">
    <property type="entry name" value="Peptidase_M60"/>
    <property type="match status" value="1"/>
</dbReference>
<dbReference type="PANTHER" id="PTHR15730">
    <property type="entry name" value="EXPERIMENTAL AUTOIMMUNE PROSTATITIS ANTIGEN 2-RELATED"/>
    <property type="match status" value="1"/>
</dbReference>
<dbReference type="PANTHER" id="PTHR15730:SF5">
    <property type="entry name" value="SI:CH211-210B2.2-RELATED"/>
    <property type="match status" value="1"/>
</dbReference>
<evidence type="ECO:0000259" key="1">
    <source>
        <dbReference type="PROSITE" id="PS51723"/>
    </source>
</evidence>
<dbReference type="KEGG" id="cpi:Cpin_2532"/>
<dbReference type="OrthoDB" id="606623at2"/>
<dbReference type="PROSITE" id="PS51723">
    <property type="entry name" value="PEPTIDASE_M60"/>
    <property type="match status" value="1"/>
</dbReference>
<dbReference type="Pfam" id="PF17291">
    <property type="entry name" value="M60-like_N"/>
    <property type="match status" value="1"/>
</dbReference>
<evidence type="ECO:0000313" key="2">
    <source>
        <dbReference type="EMBL" id="ACU60016.1"/>
    </source>
</evidence>
<dbReference type="EMBL" id="CP001699">
    <property type="protein sequence ID" value="ACU60016.1"/>
    <property type="molecule type" value="Genomic_DNA"/>
</dbReference>
<reference evidence="2 3" key="2">
    <citation type="journal article" date="2010" name="Stand. Genomic Sci.">
        <title>Complete genome sequence of Chitinophaga pinensis type strain (UQM 2034).</title>
        <authorList>
            <person name="Glavina Del Rio T."/>
            <person name="Abt B."/>
            <person name="Spring S."/>
            <person name="Lapidus A."/>
            <person name="Nolan M."/>
            <person name="Tice H."/>
            <person name="Copeland A."/>
            <person name="Cheng J.F."/>
            <person name="Chen F."/>
            <person name="Bruce D."/>
            <person name="Goodwin L."/>
            <person name="Pitluck S."/>
            <person name="Ivanova N."/>
            <person name="Mavromatis K."/>
            <person name="Mikhailova N."/>
            <person name="Pati A."/>
            <person name="Chen A."/>
            <person name="Palaniappan K."/>
            <person name="Land M."/>
            <person name="Hauser L."/>
            <person name="Chang Y.J."/>
            <person name="Jeffries C.D."/>
            <person name="Chain P."/>
            <person name="Saunders E."/>
            <person name="Detter J.C."/>
            <person name="Brettin T."/>
            <person name="Rohde M."/>
            <person name="Goker M."/>
            <person name="Bristow J."/>
            <person name="Eisen J.A."/>
            <person name="Markowitz V."/>
            <person name="Hugenholtz P."/>
            <person name="Kyrpides N.C."/>
            <person name="Klenk H.P."/>
            <person name="Lucas S."/>
        </authorList>
    </citation>
    <scope>NUCLEOTIDE SEQUENCE [LARGE SCALE GENOMIC DNA]</scope>
    <source>
        <strain evidence="3">ATCC 43595 / DSM 2588 / LMG 13176 / NBRC 15968 / NCIMB 11800 / UQM 2034</strain>
    </source>
</reference>
<proteinExistence type="predicted"/>
<dbReference type="InterPro" id="IPR051244">
    <property type="entry name" value="TCAF"/>
</dbReference>
<dbReference type="Proteomes" id="UP000002215">
    <property type="component" value="Chromosome"/>
</dbReference>
<dbReference type="Gene3D" id="2.60.120.1250">
    <property type="entry name" value="Peptidase M60, enhancin-like domain 1"/>
    <property type="match status" value="1"/>
</dbReference>
<accession>A0A979G3H2</accession>
<protein>
    <recommendedName>
        <fullName evidence="1">Peptidase M60 domain-containing protein</fullName>
    </recommendedName>
</protein>
<dbReference type="Gene3D" id="1.10.390.30">
    <property type="entry name" value="Peptidase M60, enhancin-like domain 3"/>
    <property type="match status" value="1"/>
</dbReference>
<name>A0A979G3H2_CHIPD</name>
<dbReference type="AlphaFoldDB" id="A0A979G3H2"/>
<evidence type="ECO:0000313" key="3">
    <source>
        <dbReference type="Proteomes" id="UP000002215"/>
    </source>
</evidence>
<organism evidence="2 3">
    <name type="scientific">Chitinophaga pinensis (strain ATCC 43595 / DSM 2588 / LMG 13176 / NBRC 15968 / NCIMB 11800 / UQM 2034)</name>
    <dbReference type="NCBI Taxonomy" id="485918"/>
    <lineage>
        <taxon>Bacteria</taxon>
        <taxon>Pseudomonadati</taxon>
        <taxon>Bacteroidota</taxon>
        <taxon>Chitinophagia</taxon>
        <taxon>Chitinophagales</taxon>
        <taxon>Chitinophagaceae</taxon>
        <taxon>Chitinophaga</taxon>
    </lineage>
</organism>
<dbReference type="InterPro" id="IPR031161">
    <property type="entry name" value="Peptidase_M60_dom"/>
</dbReference>
<dbReference type="SMART" id="SM01276">
    <property type="entry name" value="M60-like"/>
    <property type="match status" value="1"/>
</dbReference>
<feature type="domain" description="Peptidase M60" evidence="1">
    <location>
        <begin position="384"/>
        <end position="687"/>
    </location>
</feature>
<dbReference type="RefSeq" id="WP_012790192.1">
    <property type="nucleotide sequence ID" value="NC_013132.1"/>
</dbReference>
<reference evidence="3" key="1">
    <citation type="submission" date="2009-08" db="EMBL/GenBank/DDBJ databases">
        <title>The complete genome of Chitinophaga pinensis DSM 2588.</title>
        <authorList>
            <consortium name="US DOE Joint Genome Institute (JGI-PGF)"/>
            <person name="Lucas S."/>
            <person name="Copeland A."/>
            <person name="Lapidus A."/>
            <person name="Glavina del Rio T."/>
            <person name="Dalin E."/>
            <person name="Tice H."/>
            <person name="Bruce D."/>
            <person name="Goodwin L."/>
            <person name="Pitluck S."/>
            <person name="Kyrpides N."/>
            <person name="Mavromatis K."/>
            <person name="Ivanova N."/>
            <person name="Mikhailova N."/>
            <person name="Sims D."/>
            <person name="Meinche L."/>
            <person name="Brettin T."/>
            <person name="Detter J.C."/>
            <person name="Han C."/>
            <person name="Larimer F."/>
            <person name="Land M."/>
            <person name="Hauser L."/>
            <person name="Markowitz V."/>
            <person name="Cheng J.-F."/>
            <person name="Hugenholtz P."/>
            <person name="Woyke T."/>
            <person name="Wu D."/>
            <person name="Spring S."/>
            <person name="Klenk H.-P."/>
            <person name="Eisen J.A."/>
        </authorList>
    </citation>
    <scope>NUCLEOTIDE SEQUENCE [LARGE SCALE GENOMIC DNA]</scope>
    <source>
        <strain evidence="3">ATCC 43595 / DSM 2588 / LMG 13176 / NBRC 15968 / NCIMB 11800 / UQM 2034</strain>
    </source>
</reference>
<dbReference type="InterPro" id="IPR035423">
    <property type="entry name" value="M60-like_N"/>
</dbReference>